<protein>
    <recommendedName>
        <fullName evidence="6">DUF4181 domain-containing protein</fullName>
    </recommendedName>
</protein>
<dbReference type="RefSeq" id="WP_006830368.1">
    <property type="nucleotide sequence ID" value="NZ_AJYB01000033.1"/>
</dbReference>
<reference evidence="3 4" key="1">
    <citation type="journal article" date="2012" name="J. Bacteriol.">
        <title>Genome Sequence of the Antarctic Psychrophile Bacterium Planococcus antarcticus DSM 14505.</title>
        <authorList>
            <person name="Margolles A."/>
            <person name="Gueimonde M."/>
            <person name="Sanchez B."/>
        </authorList>
    </citation>
    <scope>NUCLEOTIDE SEQUENCE [LARGE SCALE GENOMIC DNA]</scope>
    <source>
        <strain evidence="3 4">DSM 14505</strain>
    </source>
</reference>
<evidence type="ECO:0000313" key="4">
    <source>
        <dbReference type="Proteomes" id="UP000004725"/>
    </source>
</evidence>
<keyword evidence="5" id="KW-1185">Reference proteome</keyword>
<keyword evidence="1" id="KW-1133">Transmembrane helix</keyword>
<sequence length="100" mass="10714">MSTISTKKTNLNNSGVLGTMSNGFYAAIIYGMLFVSLMLATGKEITVDGLAIPALLIYLVVKVTEYFTTKNKKTATSQWVVVGSFILSVATAIVMTVILN</sequence>
<evidence type="ECO:0008006" key="6">
    <source>
        <dbReference type="Google" id="ProtNLM"/>
    </source>
</evidence>
<dbReference type="KEGG" id="pana:BBH88_03870"/>
<dbReference type="Proteomes" id="UP000092661">
    <property type="component" value="Chromosome"/>
</dbReference>
<feature type="transmembrane region" description="Helical" evidence="1">
    <location>
        <begin position="47"/>
        <end position="67"/>
    </location>
</feature>
<dbReference type="OrthoDB" id="2973296at2"/>
<dbReference type="eggNOG" id="ENOG50331HS">
    <property type="taxonomic scope" value="Bacteria"/>
</dbReference>
<accession>A0A1C7DE31</accession>
<evidence type="ECO:0000313" key="5">
    <source>
        <dbReference type="Proteomes" id="UP000092661"/>
    </source>
</evidence>
<gene>
    <name evidence="3" type="ORF">A1A1_11992</name>
    <name evidence="2" type="ORF">BBH88_03870</name>
</gene>
<keyword evidence="1" id="KW-0472">Membrane</keyword>
<evidence type="ECO:0000313" key="2">
    <source>
        <dbReference type="EMBL" id="ANU09503.1"/>
    </source>
</evidence>
<dbReference type="AlphaFoldDB" id="A0A1C7DE31"/>
<dbReference type="EMBL" id="CP016534">
    <property type="protein sequence ID" value="ANU09503.1"/>
    <property type="molecule type" value="Genomic_DNA"/>
</dbReference>
<evidence type="ECO:0000256" key="1">
    <source>
        <dbReference type="SAM" id="Phobius"/>
    </source>
</evidence>
<keyword evidence="1" id="KW-0812">Transmembrane</keyword>
<organism evidence="3 4">
    <name type="scientific">Planococcus antarcticus DSM 14505</name>
    <dbReference type="NCBI Taxonomy" id="1185653"/>
    <lineage>
        <taxon>Bacteria</taxon>
        <taxon>Bacillati</taxon>
        <taxon>Bacillota</taxon>
        <taxon>Bacilli</taxon>
        <taxon>Bacillales</taxon>
        <taxon>Caryophanaceae</taxon>
        <taxon>Planococcus</taxon>
    </lineage>
</organism>
<reference evidence="5" key="2">
    <citation type="submission" date="2016-07" db="EMBL/GenBank/DDBJ databases">
        <authorList>
            <person name="See-Too W.S."/>
        </authorList>
    </citation>
    <scope>NUCLEOTIDE SEQUENCE [LARGE SCALE GENOMIC DNA]</scope>
    <source>
        <strain evidence="5">DSM 14505</strain>
    </source>
</reference>
<proteinExistence type="predicted"/>
<name>A0A1C7DE31_9BACL</name>
<feature type="transmembrane region" description="Helical" evidence="1">
    <location>
        <begin position="20"/>
        <end position="40"/>
    </location>
</feature>
<dbReference type="EMBL" id="AJYB01000033">
    <property type="protein sequence ID" value="EIM06283.1"/>
    <property type="molecule type" value="Genomic_DNA"/>
</dbReference>
<dbReference type="Proteomes" id="UP000004725">
    <property type="component" value="Unassembled WGS sequence"/>
</dbReference>
<evidence type="ECO:0000313" key="3">
    <source>
        <dbReference type="EMBL" id="EIM06283.1"/>
    </source>
</evidence>
<reference evidence="2" key="3">
    <citation type="submission" date="2016-10" db="EMBL/GenBank/DDBJ databases">
        <authorList>
            <person name="See-Too W.S."/>
        </authorList>
    </citation>
    <scope>NUCLEOTIDE SEQUENCE</scope>
    <source>
        <strain evidence="2">DSM 14505</strain>
    </source>
</reference>
<feature type="transmembrane region" description="Helical" evidence="1">
    <location>
        <begin position="79"/>
        <end position="99"/>
    </location>
</feature>